<dbReference type="Proteomes" id="UP000602510">
    <property type="component" value="Unassembled WGS sequence"/>
</dbReference>
<keyword evidence="2" id="KW-0732">Signal</keyword>
<evidence type="ECO:0008006" key="6">
    <source>
        <dbReference type="Google" id="ProtNLM"/>
    </source>
</evidence>
<dbReference type="Proteomes" id="UP000704712">
    <property type="component" value="Unassembled WGS sequence"/>
</dbReference>
<evidence type="ECO:0000313" key="4">
    <source>
        <dbReference type="EMBL" id="KAF4138548.1"/>
    </source>
</evidence>
<dbReference type="AlphaFoldDB" id="A0A833WLP3"/>
<organism evidence="3 5">
    <name type="scientific">Phytophthora infestans</name>
    <name type="common">Potato late blight agent</name>
    <name type="synonym">Botrytis infestans</name>
    <dbReference type="NCBI Taxonomy" id="4787"/>
    <lineage>
        <taxon>Eukaryota</taxon>
        <taxon>Sar</taxon>
        <taxon>Stramenopiles</taxon>
        <taxon>Oomycota</taxon>
        <taxon>Peronosporomycetes</taxon>
        <taxon>Peronosporales</taxon>
        <taxon>Peronosporaceae</taxon>
        <taxon>Phytophthora</taxon>
    </lineage>
</organism>
<proteinExistence type="predicted"/>
<feature type="signal peptide" evidence="2">
    <location>
        <begin position="1"/>
        <end position="16"/>
    </location>
</feature>
<dbReference type="EMBL" id="JAACNO010001667">
    <property type="protein sequence ID" value="KAF4138548.1"/>
    <property type="molecule type" value="Genomic_DNA"/>
</dbReference>
<dbReference type="EMBL" id="WSZM01000058">
    <property type="protein sequence ID" value="KAF4044872.1"/>
    <property type="molecule type" value="Genomic_DNA"/>
</dbReference>
<accession>A0A833WLP3</accession>
<protein>
    <recommendedName>
        <fullName evidence="6">RxLR effector protein</fullName>
    </recommendedName>
</protein>
<feature type="compositionally biased region" description="Basic residues" evidence="1">
    <location>
        <begin position="70"/>
        <end position="81"/>
    </location>
</feature>
<comment type="caution">
    <text evidence="3">The sequence shown here is derived from an EMBL/GenBank/DDBJ whole genome shotgun (WGS) entry which is preliminary data.</text>
</comment>
<gene>
    <name evidence="3" type="ORF">GN244_ATG02787</name>
    <name evidence="4" type="ORF">GN958_ATG12290</name>
</gene>
<sequence>MRLYVLLATVVAATLAVTGNALTESHDDPKITALRGVTATADIATEDSIAERMLTTNELASEEEVEERGRKKRRRRRRRKWFRDNEDEDSDDSDDKKRRRRRRRFWGY</sequence>
<feature type="chain" id="PRO_5036239894" description="RxLR effector protein" evidence="2">
    <location>
        <begin position="17"/>
        <end position="108"/>
    </location>
</feature>
<evidence type="ECO:0000256" key="1">
    <source>
        <dbReference type="SAM" id="MobiDB-lite"/>
    </source>
</evidence>
<reference evidence="3" key="1">
    <citation type="submission" date="2020-04" db="EMBL/GenBank/DDBJ databases">
        <title>Hybrid Assembly of Korean Phytophthora infestans isolates.</title>
        <authorList>
            <person name="Prokchorchik M."/>
            <person name="Lee Y."/>
            <person name="Seo J."/>
            <person name="Cho J.-H."/>
            <person name="Park Y.-E."/>
            <person name="Jang D.-C."/>
            <person name="Im J.-S."/>
            <person name="Choi J.-G."/>
            <person name="Park H.-J."/>
            <person name="Lee G.-B."/>
            <person name="Lee Y.-G."/>
            <person name="Hong S.-Y."/>
            <person name="Cho K."/>
            <person name="Sohn K.H."/>
        </authorList>
    </citation>
    <scope>NUCLEOTIDE SEQUENCE</scope>
    <source>
        <strain evidence="3">KR_1_A1</strain>
        <strain evidence="4">KR_2_A2</strain>
    </source>
</reference>
<evidence type="ECO:0000313" key="3">
    <source>
        <dbReference type="EMBL" id="KAF4044872.1"/>
    </source>
</evidence>
<keyword evidence="5" id="KW-1185">Reference proteome</keyword>
<evidence type="ECO:0000313" key="5">
    <source>
        <dbReference type="Proteomes" id="UP000602510"/>
    </source>
</evidence>
<feature type="compositionally biased region" description="Basic residues" evidence="1">
    <location>
        <begin position="97"/>
        <end position="108"/>
    </location>
</feature>
<evidence type="ECO:0000256" key="2">
    <source>
        <dbReference type="SAM" id="SignalP"/>
    </source>
</evidence>
<feature type="region of interest" description="Disordered" evidence="1">
    <location>
        <begin position="54"/>
        <end position="108"/>
    </location>
</feature>
<name>A0A833WLP3_PHYIN</name>